<sequence>MVFAIDGREYGIDIMSVREIRSWVTITPLPRTPDYISGVINIRGTVLPIINLAARLAPGVEHATVRDVIVVLEIGDRIAGILVDQVSDIVEIKAGDIQDLPSATTDSVREFVFGLLTHDGRVVCLLRSGELLPEPAAA</sequence>
<dbReference type="InterPro" id="IPR002545">
    <property type="entry name" value="CheW-lke_dom"/>
</dbReference>
<keyword evidence="3" id="KW-1185">Reference proteome</keyword>
<name>A0A0D6MJY9_9PROT</name>
<dbReference type="GO" id="GO:0006935">
    <property type="term" value="P:chemotaxis"/>
    <property type="evidence" value="ECO:0007669"/>
    <property type="project" value="InterPro"/>
</dbReference>
<evidence type="ECO:0000313" key="2">
    <source>
        <dbReference type="EMBL" id="GAN53786.1"/>
    </source>
</evidence>
<evidence type="ECO:0000313" key="3">
    <source>
        <dbReference type="Proteomes" id="UP000032679"/>
    </source>
</evidence>
<dbReference type="PANTHER" id="PTHR22617:SF23">
    <property type="entry name" value="CHEMOTAXIS PROTEIN CHEW"/>
    <property type="match status" value="1"/>
</dbReference>
<gene>
    <name evidence="2" type="ORF">Tasa_011_005</name>
</gene>
<protein>
    <recommendedName>
        <fullName evidence="1">CheW-like domain-containing protein</fullName>
    </recommendedName>
</protein>
<comment type="caution">
    <text evidence="2">The sequence shown here is derived from an EMBL/GenBank/DDBJ whole genome shotgun (WGS) entry which is preliminary data.</text>
</comment>
<dbReference type="GO" id="GO:0005829">
    <property type="term" value="C:cytosol"/>
    <property type="evidence" value="ECO:0007669"/>
    <property type="project" value="TreeGrafter"/>
</dbReference>
<dbReference type="SMART" id="SM00260">
    <property type="entry name" value="CheW"/>
    <property type="match status" value="1"/>
</dbReference>
<feature type="domain" description="CheW-like" evidence="1">
    <location>
        <begin position="1"/>
        <end position="137"/>
    </location>
</feature>
<dbReference type="AlphaFoldDB" id="A0A0D6MJY9"/>
<dbReference type="Pfam" id="PF01584">
    <property type="entry name" value="CheW"/>
    <property type="match status" value="1"/>
</dbReference>
<dbReference type="SUPFAM" id="SSF50341">
    <property type="entry name" value="CheW-like"/>
    <property type="match status" value="1"/>
</dbReference>
<accession>A0A0D6MJY9</accession>
<reference evidence="2 3" key="1">
    <citation type="submission" date="2012-10" db="EMBL/GenBank/DDBJ databases">
        <title>Genome sequencing of Tanticharoenia sakaeratensis NBRC 103193.</title>
        <authorList>
            <person name="Azuma Y."/>
            <person name="Hadano H."/>
            <person name="Hirakawa H."/>
            <person name="Matsushita K."/>
        </authorList>
    </citation>
    <scope>NUCLEOTIDE SEQUENCE [LARGE SCALE GENOMIC DNA]</scope>
    <source>
        <strain evidence="2 3">NBRC 103193</strain>
    </source>
</reference>
<dbReference type="PANTHER" id="PTHR22617">
    <property type="entry name" value="CHEMOTAXIS SENSOR HISTIDINE KINASE-RELATED"/>
    <property type="match status" value="1"/>
</dbReference>
<proteinExistence type="predicted"/>
<dbReference type="EMBL" id="BALE01000011">
    <property type="protein sequence ID" value="GAN53786.1"/>
    <property type="molecule type" value="Genomic_DNA"/>
</dbReference>
<evidence type="ECO:0000259" key="1">
    <source>
        <dbReference type="PROSITE" id="PS50851"/>
    </source>
</evidence>
<dbReference type="PROSITE" id="PS50851">
    <property type="entry name" value="CHEW"/>
    <property type="match status" value="1"/>
</dbReference>
<dbReference type="Gene3D" id="2.30.30.40">
    <property type="entry name" value="SH3 Domains"/>
    <property type="match status" value="1"/>
</dbReference>
<dbReference type="InterPro" id="IPR039315">
    <property type="entry name" value="CheW"/>
</dbReference>
<dbReference type="Gene3D" id="2.40.50.180">
    <property type="entry name" value="CheA-289, Domain 4"/>
    <property type="match status" value="1"/>
</dbReference>
<dbReference type="InterPro" id="IPR036061">
    <property type="entry name" value="CheW-like_dom_sf"/>
</dbReference>
<dbReference type="GO" id="GO:0007165">
    <property type="term" value="P:signal transduction"/>
    <property type="evidence" value="ECO:0007669"/>
    <property type="project" value="InterPro"/>
</dbReference>
<dbReference type="STRING" id="1231623.Tasa_011_005"/>
<organism evidence="2 3">
    <name type="scientific">Tanticharoenia sakaeratensis NBRC 103193</name>
    <dbReference type="NCBI Taxonomy" id="1231623"/>
    <lineage>
        <taxon>Bacteria</taxon>
        <taxon>Pseudomonadati</taxon>
        <taxon>Pseudomonadota</taxon>
        <taxon>Alphaproteobacteria</taxon>
        <taxon>Acetobacterales</taxon>
        <taxon>Acetobacteraceae</taxon>
        <taxon>Tanticharoenia</taxon>
    </lineage>
</organism>
<dbReference type="Proteomes" id="UP000032679">
    <property type="component" value="Unassembled WGS sequence"/>
</dbReference>